<evidence type="ECO:0000259" key="2">
    <source>
        <dbReference type="Pfam" id="PF22603"/>
    </source>
</evidence>
<evidence type="ECO:0000256" key="1">
    <source>
        <dbReference type="ARBA" id="ARBA00005593"/>
    </source>
</evidence>
<keyword evidence="4" id="KW-1185">Reference proteome</keyword>
<evidence type="ECO:0000313" key="3">
    <source>
        <dbReference type="EMBL" id="TKR60673.1"/>
    </source>
</evidence>
<dbReference type="InterPro" id="IPR018203">
    <property type="entry name" value="GDP_dissociation_inhibitor"/>
</dbReference>
<sequence length="412" mass="46762">MNEDPEEKENTTLKGFKRQQFRIDLVPKLLLSDGPMVKILRQSKVCQYCVFENVDRFLCADSHTAVMPLKVARVPCSKNEIAFSSVLKSMEKRMLQKFLQFCMTWKARREEVAAAFPNFKWEAHQQKPFSEFLDQRNAEEHHNIICEVIAVLNEDANTVDALEAVCTFLESLGRMSNVPTPFLYTCYGARTFKKASFDVAQLTTASAAWIVRVRRSSSTKPPGSTRHFENFLVFSSHLRGQKITCKHVITSQDYIHEMEGEVEEVAMKRCIMLADGSIQAPVDEHISFLNLRRVNPECAVRLIETGCKADVTPEGFQFVQLTSEGGARSAAGDPFKPIFERLFRSAGNIAEDDERPRIWWSLNFDVVQRRFEVPAENIAVVPAPDSSLDFGSVVSSAEAIFARFWPDLDFLP</sequence>
<protein>
    <recommendedName>
        <fullName evidence="2">RAE1/2 domain-containing protein</fullName>
    </recommendedName>
</protein>
<dbReference type="PANTHER" id="PTHR11787">
    <property type="entry name" value="RAB GDP-DISSOCIATION INHIBITOR"/>
    <property type="match status" value="1"/>
</dbReference>
<dbReference type="InterPro" id="IPR036188">
    <property type="entry name" value="FAD/NAD-bd_sf"/>
</dbReference>
<evidence type="ECO:0000313" key="4">
    <source>
        <dbReference type="Proteomes" id="UP000298663"/>
    </source>
</evidence>
<dbReference type="EMBL" id="AZBU02000011">
    <property type="protein sequence ID" value="TKR60673.1"/>
    <property type="molecule type" value="Genomic_DNA"/>
</dbReference>
<dbReference type="Proteomes" id="UP000298663">
    <property type="component" value="Unassembled WGS sequence"/>
</dbReference>
<dbReference type="PRINTS" id="PR00891">
    <property type="entry name" value="RABGDIREP"/>
</dbReference>
<organism evidence="3 4">
    <name type="scientific">Steinernema carpocapsae</name>
    <name type="common">Entomopathogenic nematode</name>
    <dbReference type="NCBI Taxonomy" id="34508"/>
    <lineage>
        <taxon>Eukaryota</taxon>
        <taxon>Metazoa</taxon>
        <taxon>Ecdysozoa</taxon>
        <taxon>Nematoda</taxon>
        <taxon>Chromadorea</taxon>
        <taxon>Rhabditida</taxon>
        <taxon>Tylenchina</taxon>
        <taxon>Panagrolaimomorpha</taxon>
        <taxon>Strongyloidoidea</taxon>
        <taxon>Steinernematidae</taxon>
        <taxon>Steinernema</taxon>
    </lineage>
</organism>
<dbReference type="Pfam" id="PF00996">
    <property type="entry name" value="GDI"/>
    <property type="match status" value="1"/>
</dbReference>
<dbReference type="InterPro" id="IPR054420">
    <property type="entry name" value="RAE1_2_domI_C"/>
</dbReference>
<dbReference type="Gene3D" id="3.30.519.10">
    <property type="entry name" value="Guanine Nucleotide Dissociation Inhibitor, domain 2"/>
    <property type="match status" value="2"/>
</dbReference>
<comment type="caution">
    <text evidence="3">The sequence shown here is derived from an EMBL/GenBank/DDBJ whole genome shotgun (WGS) entry which is preliminary data.</text>
</comment>
<dbReference type="AlphaFoldDB" id="A0A4U5LWV5"/>
<dbReference type="GO" id="GO:0005968">
    <property type="term" value="C:Rab-protein geranylgeranyltransferase complex"/>
    <property type="evidence" value="ECO:0007669"/>
    <property type="project" value="TreeGrafter"/>
</dbReference>
<dbReference type="GO" id="GO:0005829">
    <property type="term" value="C:cytosol"/>
    <property type="evidence" value="ECO:0007669"/>
    <property type="project" value="TreeGrafter"/>
</dbReference>
<proteinExistence type="inferred from homology"/>
<dbReference type="SUPFAM" id="SSF51905">
    <property type="entry name" value="FAD/NAD(P)-binding domain"/>
    <property type="match status" value="1"/>
</dbReference>
<dbReference type="GO" id="GO:0005634">
    <property type="term" value="C:nucleus"/>
    <property type="evidence" value="ECO:0007669"/>
    <property type="project" value="TreeGrafter"/>
</dbReference>
<name>A0A4U5LWV5_STECR</name>
<comment type="similarity">
    <text evidence="1">Belongs to the Rab GDI family.</text>
</comment>
<dbReference type="OrthoDB" id="1923006at2759"/>
<reference evidence="3 4" key="1">
    <citation type="journal article" date="2015" name="Genome Biol.">
        <title>Comparative genomics of Steinernema reveals deeply conserved gene regulatory networks.</title>
        <authorList>
            <person name="Dillman A.R."/>
            <person name="Macchietto M."/>
            <person name="Porter C.F."/>
            <person name="Rogers A."/>
            <person name="Williams B."/>
            <person name="Antoshechkin I."/>
            <person name="Lee M.M."/>
            <person name="Goodwin Z."/>
            <person name="Lu X."/>
            <person name="Lewis E.E."/>
            <person name="Goodrich-Blair H."/>
            <person name="Stock S.P."/>
            <person name="Adams B.J."/>
            <person name="Sternberg P.W."/>
            <person name="Mortazavi A."/>
        </authorList>
    </citation>
    <scope>NUCLEOTIDE SEQUENCE [LARGE SCALE GENOMIC DNA]</scope>
    <source>
        <strain evidence="3 4">ALL</strain>
    </source>
</reference>
<dbReference type="GO" id="GO:0007264">
    <property type="term" value="P:small GTPase-mediated signal transduction"/>
    <property type="evidence" value="ECO:0007669"/>
    <property type="project" value="InterPro"/>
</dbReference>
<dbReference type="PANTHER" id="PTHR11787:SF4">
    <property type="entry name" value="CHM, RAB ESCORT PROTEIN 1"/>
    <property type="match status" value="1"/>
</dbReference>
<dbReference type="GO" id="GO:0016192">
    <property type="term" value="P:vesicle-mediated transport"/>
    <property type="evidence" value="ECO:0007669"/>
    <property type="project" value="TreeGrafter"/>
</dbReference>
<reference evidence="3 4" key="2">
    <citation type="journal article" date="2019" name="G3 (Bethesda)">
        <title>Hybrid Assembly of the Genome of the Entomopathogenic Nematode Steinernema carpocapsae Identifies the X-Chromosome.</title>
        <authorList>
            <person name="Serra L."/>
            <person name="Macchietto M."/>
            <person name="Macias-Munoz A."/>
            <person name="McGill C.J."/>
            <person name="Rodriguez I.M."/>
            <person name="Rodriguez B."/>
            <person name="Murad R."/>
            <person name="Mortazavi A."/>
        </authorList>
    </citation>
    <scope>NUCLEOTIDE SEQUENCE [LARGE SCALE GENOMIC DNA]</scope>
    <source>
        <strain evidence="3 4">ALL</strain>
    </source>
</reference>
<dbReference type="STRING" id="34508.A0A4U5LWV5"/>
<accession>A0A4U5LWV5</accession>
<dbReference type="Gene3D" id="1.10.405.10">
    <property type="entry name" value="Guanine Nucleotide Dissociation Inhibitor, domain 1"/>
    <property type="match status" value="1"/>
</dbReference>
<feature type="domain" description="RAE1/2" evidence="2">
    <location>
        <begin position="268"/>
        <end position="386"/>
    </location>
</feature>
<gene>
    <name evidence="3" type="ORF">L596_027885</name>
</gene>
<dbReference type="Pfam" id="PF22603">
    <property type="entry name" value="RAE1_2_domI_C"/>
    <property type="match status" value="1"/>
</dbReference>
<dbReference type="GO" id="GO:0005092">
    <property type="term" value="F:GDP-dissociation inhibitor activity"/>
    <property type="evidence" value="ECO:0007669"/>
    <property type="project" value="InterPro"/>
</dbReference>